<evidence type="ECO:0000313" key="11">
    <source>
        <dbReference type="EMBL" id="QKS24154.1"/>
    </source>
</evidence>
<dbReference type="GO" id="GO:0015740">
    <property type="term" value="P:C4-dicarboxylate transport"/>
    <property type="evidence" value="ECO:0007669"/>
    <property type="project" value="TreeGrafter"/>
</dbReference>
<evidence type="ECO:0000256" key="1">
    <source>
        <dbReference type="ARBA" id="ARBA00004429"/>
    </source>
</evidence>
<keyword evidence="3" id="KW-1003">Cell membrane</keyword>
<gene>
    <name evidence="11" type="ORF">FX987_01928</name>
</gene>
<evidence type="ECO:0000256" key="2">
    <source>
        <dbReference type="ARBA" id="ARBA00022448"/>
    </source>
</evidence>
<comment type="subunit">
    <text evidence="9">The complex comprises the extracytoplasmic solute receptor protein and the two transmembrane proteins.</text>
</comment>
<keyword evidence="12" id="KW-1185">Reference proteome</keyword>
<dbReference type="AlphaFoldDB" id="A0AAP9SZZ3"/>
<dbReference type="GO" id="GO:0022857">
    <property type="term" value="F:transmembrane transporter activity"/>
    <property type="evidence" value="ECO:0007669"/>
    <property type="project" value="UniProtKB-UniRule"/>
</dbReference>
<feature type="domain" description="Tripartite ATP-independent periplasmic transporters DctQ component" evidence="10">
    <location>
        <begin position="26"/>
        <end position="158"/>
    </location>
</feature>
<feature type="transmembrane region" description="Helical" evidence="9">
    <location>
        <begin position="91"/>
        <end position="114"/>
    </location>
</feature>
<comment type="similarity">
    <text evidence="8 9">Belongs to the TRAP transporter small permease family.</text>
</comment>
<evidence type="ECO:0000256" key="9">
    <source>
        <dbReference type="RuleBase" id="RU369079"/>
    </source>
</evidence>
<feature type="transmembrane region" description="Helical" evidence="9">
    <location>
        <begin position="134"/>
        <end position="155"/>
    </location>
</feature>
<keyword evidence="5 9" id="KW-0812">Transmembrane</keyword>
<keyword evidence="4 9" id="KW-0997">Cell inner membrane</keyword>
<sequence>MWPEKINSLLLRSVSLIGMFMLVLISVTLFTGVITRYVFSYSIPELEVLRKFSLLWLVFLGSAIAVKEKAHLEIDILSDYLSERGTKIRDAIVYFLTLVGIVILVFIGVAAFKSGLVRSELVSIRFLSSQPSLIYYYSAFLVGSILMVYFHLLNARGLFFKKHKKEVQSK</sequence>
<organism evidence="11 12">
    <name type="scientific">Vreelandella titanicae</name>
    <dbReference type="NCBI Taxonomy" id="664683"/>
    <lineage>
        <taxon>Bacteria</taxon>
        <taxon>Pseudomonadati</taxon>
        <taxon>Pseudomonadota</taxon>
        <taxon>Gammaproteobacteria</taxon>
        <taxon>Oceanospirillales</taxon>
        <taxon>Halomonadaceae</taxon>
        <taxon>Vreelandella</taxon>
    </lineage>
</organism>
<dbReference type="PANTHER" id="PTHR35011:SF2">
    <property type="entry name" value="2,3-DIKETO-L-GULONATE TRAP TRANSPORTER SMALL PERMEASE PROTEIN YIAM"/>
    <property type="match status" value="1"/>
</dbReference>
<name>A0AAP9SZZ3_9GAMM</name>
<dbReference type="EMBL" id="CP054580">
    <property type="protein sequence ID" value="QKS24154.1"/>
    <property type="molecule type" value="Genomic_DNA"/>
</dbReference>
<dbReference type="RefSeq" id="WP_053857032.1">
    <property type="nucleotide sequence ID" value="NZ_CP054580.1"/>
</dbReference>
<comment type="function">
    <text evidence="9">Part of the tripartite ATP-independent periplasmic (TRAP) transport system.</text>
</comment>
<comment type="subcellular location">
    <subcellularLocation>
        <location evidence="1 9">Cell inner membrane</location>
        <topology evidence="1 9">Multi-pass membrane protein</topology>
    </subcellularLocation>
</comment>
<accession>A0AAP9SZZ3</accession>
<dbReference type="GO" id="GO:0005886">
    <property type="term" value="C:plasma membrane"/>
    <property type="evidence" value="ECO:0007669"/>
    <property type="project" value="UniProtKB-SubCell"/>
</dbReference>
<dbReference type="InterPro" id="IPR007387">
    <property type="entry name" value="TRAP_DctQ"/>
</dbReference>
<evidence type="ECO:0000256" key="8">
    <source>
        <dbReference type="ARBA" id="ARBA00038436"/>
    </source>
</evidence>
<evidence type="ECO:0000313" key="12">
    <source>
        <dbReference type="Proteomes" id="UP000509761"/>
    </source>
</evidence>
<dbReference type="Pfam" id="PF04290">
    <property type="entry name" value="DctQ"/>
    <property type="match status" value="1"/>
</dbReference>
<proteinExistence type="inferred from homology"/>
<evidence type="ECO:0000256" key="5">
    <source>
        <dbReference type="ARBA" id="ARBA00022692"/>
    </source>
</evidence>
<evidence type="ECO:0000256" key="4">
    <source>
        <dbReference type="ARBA" id="ARBA00022519"/>
    </source>
</evidence>
<keyword evidence="6 9" id="KW-1133">Transmembrane helix</keyword>
<evidence type="ECO:0000259" key="10">
    <source>
        <dbReference type="Pfam" id="PF04290"/>
    </source>
</evidence>
<evidence type="ECO:0000256" key="6">
    <source>
        <dbReference type="ARBA" id="ARBA00022989"/>
    </source>
</evidence>
<evidence type="ECO:0000256" key="7">
    <source>
        <dbReference type="ARBA" id="ARBA00023136"/>
    </source>
</evidence>
<dbReference type="Proteomes" id="UP000509761">
    <property type="component" value="Chromosome"/>
</dbReference>
<comment type="caution">
    <text evidence="9">Lacks conserved residue(s) required for the propagation of feature annotation.</text>
</comment>
<keyword evidence="2 9" id="KW-0813">Transport</keyword>
<protein>
    <recommendedName>
        <fullName evidence="9">TRAP transporter small permease protein</fullName>
    </recommendedName>
</protein>
<evidence type="ECO:0000256" key="3">
    <source>
        <dbReference type="ARBA" id="ARBA00022475"/>
    </source>
</evidence>
<feature type="transmembrane region" description="Helical" evidence="9">
    <location>
        <begin position="9"/>
        <end position="34"/>
    </location>
</feature>
<dbReference type="PANTHER" id="PTHR35011">
    <property type="entry name" value="2,3-DIKETO-L-GULONATE TRAP TRANSPORTER SMALL PERMEASE PROTEIN YIAM"/>
    <property type="match status" value="1"/>
</dbReference>
<dbReference type="InterPro" id="IPR055348">
    <property type="entry name" value="DctQ"/>
</dbReference>
<reference evidence="11 12" key="1">
    <citation type="submission" date="2019-12" db="EMBL/GenBank/DDBJ databases">
        <title>Genome sequencing and assembly of endphytes of Porphyra tenera.</title>
        <authorList>
            <person name="Park J.M."/>
            <person name="Shin R."/>
            <person name="Jo S.H."/>
        </authorList>
    </citation>
    <scope>NUCLEOTIDE SEQUENCE [LARGE SCALE GENOMIC DNA]</scope>
    <source>
        <strain evidence="11 12">GPM3</strain>
    </source>
</reference>
<keyword evidence="7 9" id="KW-0472">Membrane</keyword>